<dbReference type="GO" id="GO:0006508">
    <property type="term" value="P:proteolysis"/>
    <property type="evidence" value="ECO:0007669"/>
    <property type="project" value="UniProtKB-KW"/>
</dbReference>
<dbReference type="SUPFAM" id="SSF143081">
    <property type="entry name" value="BB1717-like"/>
    <property type="match status" value="1"/>
</dbReference>
<dbReference type="EC" id="3.4.-.-" evidence="8"/>
<protein>
    <recommendedName>
        <fullName evidence="8">Abasic site processing protein</fullName>
        <ecNumber evidence="8">3.4.-.-</ecNumber>
    </recommendedName>
</protein>
<keyword evidence="4 8" id="KW-0378">Hydrolase</keyword>
<evidence type="ECO:0000256" key="5">
    <source>
        <dbReference type="ARBA" id="ARBA00023124"/>
    </source>
</evidence>
<evidence type="ECO:0000256" key="6">
    <source>
        <dbReference type="ARBA" id="ARBA00023125"/>
    </source>
</evidence>
<comment type="caution">
    <text evidence="9">The sequence shown here is derived from an EMBL/GenBank/DDBJ whole genome shotgun (WGS) entry which is preliminary data.</text>
</comment>
<dbReference type="GO" id="GO:0008233">
    <property type="term" value="F:peptidase activity"/>
    <property type="evidence" value="ECO:0007669"/>
    <property type="project" value="UniProtKB-KW"/>
</dbReference>
<reference evidence="9" key="1">
    <citation type="submission" date="2023-07" db="EMBL/GenBank/DDBJ databases">
        <title>Sequencing the genomes of 1000 actinobacteria strains.</title>
        <authorList>
            <person name="Klenk H.-P."/>
        </authorList>
    </citation>
    <scope>NUCLEOTIDE SEQUENCE</scope>
    <source>
        <strain evidence="9">DSM 44707</strain>
    </source>
</reference>
<name>A0AAE3YW30_9ACTN</name>
<dbReference type="AlphaFoldDB" id="A0AAE3YW30"/>
<dbReference type="Proteomes" id="UP001183643">
    <property type="component" value="Unassembled WGS sequence"/>
</dbReference>
<evidence type="ECO:0000256" key="7">
    <source>
        <dbReference type="ARBA" id="ARBA00023239"/>
    </source>
</evidence>
<dbReference type="Gene3D" id="3.90.1680.10">
    <property type="entry name" value="SOS response associated peptidase-like"/>
    <property type="match status" value="1"/>
</dbReference>
<dbReference type="GO" id="GO:0106300">
    <property type="term" value="P:protein-DNA covalent cross-linking repair"/>
    <property type="evidence" value="ECO:0007669"/>
    <property type="project" value="InterPro"/>
</dbReference>
<organism evidence="9 10">
    <name type="scientific">Catenuloplanes atrovinosus</name>
    <dbReference type="NCBI Taxonomy" id="137266"/>
    <lineage>
        <taxon>Bacteria</taxon>
        <taxon>Bacillati</taxon>
        <taxon>Actinomycetota</taxon>
        <taxon>Actinomycetes</taxon>
        <taxon>Micromonosporales</taxon>
        <taxon>Micromonosporaceae</taxon>
        <taxon>Catenuloplanes</taxon>
    </lineage>
</organism>
<dbReference type="PANTHER" id="PTHR13604">
    <property type="entry name" value="DC12-RELATED"/>
    <property type="match status" value="1"/>
</dbReference>
<evidence type="ECO:0000313" key="9">
    <source>
        <dbReference type="EMBL" id="MDR7280943.1"/>
    </source>
</evidence>
<keyword evidence="10" id="KW-1185">Reference proteome</keyword>
<dbReference type="PANTHER" id="PTHR13604:SF0">
    <property type="entry name" value="ABASIC SITE PROCESSING PROTEIN HMCES"/>
    <property type="match status" value="1"/>
</dbReference>
<dbReference type="EMBL" id="JAVDYB010000001">
    <property type="protein sequence ID" value="MDR7280943.1"/>
    <property type="molecule type" value="Genomic_DNA"/>
</dbReference>
<dbReference type="InterPro" id="IPR003738">
    <property type="entry name" value="SRAP"/>
</dbReference>
<accession>A0AAE3YW30</accession>
<gene>
    <name evidence="9" type="ORF">J2S41_007721</name>
</gene>
<evidence type="ECO:0000256" key="3">
    <source>
        <dbReference type="ARBA" id="ARBA00022763"/>
    </source>
</evidence>
<evidence type="ECO:0000313" key="10">
    <source>
        <dbReference type="Proteomes" id="UP001183643"/>
    </source>
</evidence>
<evidence type="ECO:0000256" key="1">
    <source>
        <dbReference type="ARBA" id="ARBA00008136"/>
    </source>
</evidence>
<evidence type="ECO:0000256" key="2">
    <source>
        <dbReference type="ARBA" id="ARBA00022670"/>
    </source>
</evidence>
<evidence type="ECO:0000256" key="4">
    <source>
        <dbReference type="ARBA" id="ARBA00022801"/>
    </source>
</evidence>
<dbReference type="GO" id="GO:0016829">
    <property type="term" value="F:lyase activity"/>
    <property type="evidence" value="ECO:0007669"/>
    <property type="project" value="UniProtKB-KW"/>
</dbReference>
<dbReference type="Pfam" id="PF02586">
    <property type="entry name" value="SRAP"/>
    <property type="match status" value="1"/>
</dbReference>
<proteinExistence type="inferred from homology"/>
<keyword evidence="2 8" id="KW-0645">Protease</keyword>
<evidence type="ECO:0000256" key="8">
    <source>
        <dbReference type="RuleBase" id="RU364100"/>
    </source>
</evidence>
<sequence>MSYPRRSVDLMCGRYATTRSSVDLGALFGAEDETEMPITARFNVAPTDPVPIVRVSHRRERRVLQTARWGLLPPWAKDVRAGARMINARAETVATSRAFAPSFARRRCLVPADGWFEWTAPAGGGTRKQAYYMTPADGGELAFAGLWTVWGEGDDKLLTCSIVTTAARATLTAVHDRMPLVLPPDRWDAWLGEGADEEVLLAPPPDDYLAGLELRPVGPAVGNVRNDGPELIAPIQADALRPPPDDPATLTLF</sequence>
<keyword evidence="5" id="KW-0190">Covalent protein-DNA linkage</keyword>
<dbReference type="InterPro" id="IPR036590">
    <property type="entry name" value="SRAP-like"/>
</dbReference>
<dbReference type="GO" id="GO:0003697">
    <property type="term" value="F:single-stranded DNA binding"/>
    <property type="evidence" value="ECO:0007669"/>
    <property type="project" value="InterPro"/>
</dbReference>
<comment type="similarity">
    <text evidence="1 8">Belongs to the SOS response-associated peptidase family.</text>
</comment>
<keyword evidence="7" id="KW-0456">Lyase</keyword>
<keyword evidence="6" id="KW-0238">DNA-binding</keyword>
<keyword evidence="3" id="KW-0227">DNA damage</keyword>